<dbReference type="EMBL" id="MSFO01000002">
    <property type="protein sequence ID" value="PLB51658.1"/>
    <property type="molecule type" value="Genomic_DNA"/>
</dbReference>
<feature type="compositionally biased region" description="Polar residues" evidence="1">
    <location>
        <begin position="56"/>
        <end position="69"/>
    </location>
</feature>
<comment type="caution">
    <text evidence="2">The sequence shown here is derived from an EMBL/GenBank/DDBJ whole genome shotgun (WGS) entry which is preliminary data.</text>
</comment>
<dbReference type="STRING" id="1392250.A0A2I2GFJ6"/>
<dbReference type="Proteomes" id="UP000234275">
    <property type="component" value="Unassembled WGS sequence"/>
</dbReference>
<evidence type="ECO:0000313" key="2">
    <source>
        <dbReference type="EMBL" id="PLB51658.1"/>
    </source>
</evidence>
<dbReference type="AlphaFoldDB" id="A0A2I2GFJ6"/>
<organism evidence="2 3">
    <name type="scientific">Aspergillus steynii IBT 23096</name>
    <dbReference type="NCBI Taxonomy" id="1392250"/>
    <lineage>
        <taxon>Eukaryota</taxon>
        <taxon>Fungi</taxon>
        <taxon>Dikarya</taxon>
        <taxon>Ascomycota</taxon>
        <taxon>Pezizomycotina</taxon>
        <taxon>Eurotiomycetes</taxon>
        <taxon>Eurotiomycetidae</taxon>
        <taxon>Eurotiales</taxon>
        <taxon>Aspergillaceae</taxon>
        <taxon>Aspergillus</taxon>
        <taxon>Aspergillus subgen. Circumdati</taxon>
    </lineage>
</organism>
<feature type="region of interest" description="Disordered" evidence="1">
    <location>
        <begin position="30"/>
        <end position="136"/>
    </location>
</feature>
<feature type="compositionally biased region" description="Basic and acidic residues" evidence="1">
    <location>
        <begin position="123"/>
        <end position="136"/>
    </location>
</feature>
<name>A0A2I2GFJ6_9EURO</name>
<evidence type="ECO:0000256" key="1">
    <source>
        <dbReference type="SAM" id="MobiDB-lite"/>
    </source>
</evidence>
<dbReference type="GeneID" id="36560555"/>
<accession>A0A2I2GFJ6</accession>
<protein>
    <recommendedName>
        <fullName evidence="4">AT hook motif protein</fullName>
    </recommendedName>
</protein>
<sequence>MKWTQENEHLLLKVMFETQNMHIDFDKISSAWPGDVKPTPKALKEHLSKYRGKGQGSVTFGMSSRSAPSTPRRKSSANKSAGGDEAGDNDVCDDGAMTPVTPTKRGASGEAATPRKRRATKKTAKETEIAGDRDQA</sequence>
<dbReference type="VEuPathDB" id="FungiDB:P170DRAFT_471587"/>
<dbReference type="OrthoDB" id="5420368at2759"/>
<gene>
    <name evidence="2" type="ORF">P170DRAFT_471587</name>
</gene>
<keyword evidence="3" id="KW-1185">Reference proteome</keyword>
<proteinExistence type="predicted"/>
<reference evidence="2 3" key="1">
    <citation type="submission" date="2016-12" db="EMBL/GenBank/DDBJ databases">
        <title>The genomes of Aspergillus section Nigri reveals drivers in fungal speciation.</title>
        <authorList>
            <consortium name="DOE Joint Genome Institute"/>
            <person name="Vesth T.C."/>
            <person name="Nybo J."/>
            <person name="Theobald S."/>
            <person name="Brandl J."/>
            <person name="Frisvad J.C."/>
            <person name="Nielsen K.F."/>
            <person name="Lyhne E.K."/>
            <person name="Kogle M.E."/>
            <person name="Kuo A."/>
            <person name="Riley R."/>
            <person name="Clum A."/>
            <person name="Nolan M."/>
            <person name="Lipzen A."/>
            <person name="Salamov A."/>
            <person name="Henrissat B."/>
            <person name="Wiebenga A."/>
            <person name="De Vries R.P."/>
            <person name="Grigoriev I.V."/>
            <person name="Mortensen U.H."/>
            <person name="Andersen M.R."/>
            <person name="Baker S.E."/>
        </authorList>
    </citation>
    <scope>NUCLEOTIDE SEQUENCE [LARGE SCALE GENOMIC DNA]</scope>
    <source>
        <strain evidence="2 3">IBT 23096</strain>
    </source>
</reference>
<dbReference type="RefSeq" id="XP_024706960.1">
    <property type="nucleotide sequence ID" value="XM_024852857.1"/>
</dbReference>
<evidence type="ECO:0000313" key="3">
    <source>
        <dbReference type="Proteomes" id="UP000234275"/>
    </source>
</evidence>
<evidence type="ECO:0008006" key="4">
    <source>
        <dbReference type="Google" id="ProtNLM"/>
    </source>
</evidence>